<feature type="region of interest" description="Disordered" evidence="1">
    <location>
        <begin position="510"/>
        <end position="544"/>
    </location>
</feature>
<reference evidence="2" key="1">
    <citation type="journal article" date="2020" name="Stud. Mycol.">
        <title>101 Dothideomycetes genomes: a test case for predicting lifestyles and emergence of pathogens.</title>
        <authorList>
            <person name="Haridas S."/>
            <person name="Albert R."/>
            <person name="Binder M."/>
            <person name="Bloem J."/>
            <person name="Labutti K."/>
            <person name="Salamov A."/>
            <person name="Andreopoulos B."/>
            <person name="Baker S."/>
            <person name="Barry K."/>
            <person name="Bills G."/>
            <person name="Bluhm B."/>
            <person name="Cannon C."/>
            <person name="Castanera R."/>
            <person name="Culley D."/>
            <person name="Daum C."/>
            <person name="Ezra D."/>
            <person name="Gonzalez J."/>
            <person name="Henrissat B."/>
            <person name="Kuo A."/>
            <person name="Liang C."/>
            <person name="Lipzen A."/>
            <person name="Lutzoni F."/>
            <person name="Magnuson J."/>
            <person name="Mondo S."/>
            <person name="Nolan M."/>
            <person name="Ohm R."/>
            <person name="Pangilinan J."/>
            <person name="Park H.-J."/>
            <person name="Ramirez L."/>
            <person name="Alfaro M."/>
            <person name="Sun H."/>
            <person name="Tritt A."/>
            <person name="Yoshinaga Y."/>
            <person name="Zwiers L.-H."/>
            <person name="Turgeon B."/>
            <person name="Goodwin S."/>
            <person name="Spatafora J."/>
            <person name="Crous P."/>
            <person name="Grigoriev I."/>
        </authorList>
    </citation>
    <scope>NUCLEOTIDE SEQUENCE</scope>
    <source>
        <strain evidence="2">CBS 269.34</strain>
    </source>
</reference>
<protein>
    <submittedName>
        <fullName evidence="2">Uncharacterized protein</fullName>
    </submittedName>
</protein>
<dbReference type="OrthoDB" id="5426191at2759"/>
<accession>A0A6A6QSQ8</accession>
<gene>
    <name evidence="2" type="ORF">BU16DRAFT_561489</name>
</gene>
<feature type="region of interest" description="Disordered" evidence="1">
    <location>
        <begin position="83"/>
        <end position="246"/>
    </location>
</feature>
<dbReference type="EMBL" id="MU004189">
    <property type="protein sequence ID" value="KAF2495196.1"/>
    <property type="molecule type" value="Genomic_DNA"/>
</dbReference>
<dbReference type="AlphaFoldDB" id="A0A6A6QSQ8"/>
<feature type="compositionally biased region" description="Polar residues" evidence="1">
    <location>
        <begin position="110"/>
        <end position="146"/>
    </location>
</feature>
<evidence type="ECO:0000313" key="2">
    <source>
        <dbReference type="EMBL" id="KAF2495196.1"/>
    </source>
</evidence>
<proteinExistence type="predicted"/>
<evidence type="ECO:0000256" key="1">
    <source>
        <dbReference type="SAM" id="MobiDB-lite"/>
    </source>
</evidence>
<organism evidence="2 3">
    <name type="scientific">Lophium mytilinum</name>
    <dbReference type="NCBI Taxonomy" id="390894"/>
    <lineage>
        <taxon>Eukaryota</taxon>
        <taxon>Fungi</taxon>
        <taxon>Dikarya</taxon>
        <taxon>Ascomycota</taxon>
        <taxon>Pezizomycotina</taxon>
        <taxon>Dothideomycetes</taxon>
        <taxon>Pleosporomycetidae</taxon>
        <taxon>Mytilinidiales</taxon>
        <taxon>Mytilinidiaceae</taxon>
        <taxon>Lophium</taxon>
    </lineage>
</organism>
<feature type="region of interest" description="Disordered" evidence="1">
    <location>
        <begin position="393"/>
        <end position="436"/>
    </location>
</feature>
<keyword evidence="3" id="KW-1185">Reference proteome</keyword>
<feature type="compositionally biased region" description="Basic and acidic residues" evidence="1">
    <location>
        <begin position="167"/>
        <end position="177"/>
    </location>
</feature>
<dbReference type="Proteomes" id="UP000799750">
    <property type="component" value="Unassembled WGS sequence"/>
</dbReference>
<feature type="compositionally biased region" description="Pro residues" evidence="1">
    <location>
        <begin position="202"/>
        <end position="211"/>
    </location>
</feature>
<feature type="compositionally biased region" description="Basic and acidic residues" evidence="1">
    <location>
        <begin position="409"/>
        <end position="423"/>
    </location>
</feature>
<evidence type="ECO:0000313" key="3">
    <source>
        <dbReference type="Proteomes" id="UP000799750"/>
    </source>
</evidence>
<sequence>MASAAIEARSLSNLTALASQPPRYPRNPTHERHEPLVLYIARVPGSRDVFLTPMKPLEKVVTAEDVQSCLYYLHIDQPEDAELLDDPIENPGTGTEAPPPPPVHRKAVDPSNSTYNNNLLTPEQSPYQPSTNPPHVTQRKPLSTSPLAPRTVIDNRHETIQSNYPRPDARDHYRGRSADLSGLRNGEQLPILPPRRPSEQHPLPPRPPYPVDPTVRNDPYRSSQGSYPPAFREPFPSRPLSQNTYGAQVPPAQNMQGRLSASPERPRTPNFFGASLTLIRRDPSSSSQWNVARIEDPPIVEVSSSNLHNPAAAQKSKRAGAPMYIEINNIGYSKFLNTSEGLPSAAVGENGVSAKTLKDLATNMSAKGDNVPSETVFKRRLWMEGARYNDKSFGHRRLNSYDSSTGSDVPRKSSEGRNNERLSADYNSPTAPVQDRGDQAYATVQIPEKRSSSFRGYAFTSPWNGRCEFSTGGAGRSLKCKHIMSGGHQGAASSFPVAANVSELRFNLPGTSMLPSTPRGDDASSKRSSFFRPRHGRHKSLQDDVSKLDLSLGQEQAGGGFGGKQAKLGKLIIEDEGLKMMDLLVAANMALYWRVYEKVDGKSRRTDTSFEGY</sequence>
<name>A0A6A6QSQ8_9PEZI</name>